<accession>A0A6N4RC73</accession>
<evidence type="ECO:0000313" key="11">
    <source>
        <dbReference type="Proteomes" id="UP000320948"/>
    </source>
</evidence>
<keyword evidence="6 7" id="KW-0804">Transcription</keyword>
<comment type="caution">
    <text evidence="10">The sequence shown here is derived from an EMBL/GenBank/DDBJ whole genome shotgun (WGS) entry which is preliminary data.</text>
</comment>
<protein>
    <recommendedName>
        <fullName evidence="1 7">Transcriptional regulator MraZ</fullName>
    </recommendedName>
</protein>
<dbReference type="InterPro" id="IPR038619">
    <property type="entry name" value="MraZ_sf"/>
</dbReference>
<dbReference type="AlphaFoldDB" id="A0A6N4RC73"/>
<dbReference type="InterPro" id="IPR003444">
    <property type="entry name" value="MraZ"/>
</dbReference>
<dbReference type="Gene3D" id="3.40.1550.20">
    <property type="entry name" value="Transcriptional regulator MraZ domain"/>
    <property type="match status" value="1"/>
</dbReference>
<sequence>MGDPKGSKGAGGSWGTAYEGPRPESTRVLGDPGHEINRQRTMRRHNGRMTAPMTVFLSSYVNNVDKKGRVSVPASFRHEMAAHTRQQVVVYAAPDAGSNGGYLYGWAYDDFLKLAEKIQQLPALSPVRQRLARAILAAARPLNFDDAGRVMLPADLAEKAGLGEEIMFAGQGEYFTIWNPQRYEAQMQDDGQLTAEDFAVMDGLWK</sequence>
<dbReference type="HAMAP" id="MF_01008">
    <property type="entry name" value="MraZ"/>
    <property type="match status" value="1"/>
</dbReference>
<dbReference type="InterPro" id="IPR037914">
    <property type="entry name" value="SpoVT-AbrB_sf"/>
</dbReference>
<comment type="similarity">
    <text evidence="7">Belongs to the MraZ family.</text>
</comment>
<evidence type="ECO:0000256" key="3">
    <source>
        <dbReference type="ARBA" id="ARBA00022737"/>
    </source>
</evidence>
<evidence type="ECO:0000256" key="4">
    <source>
        <dbReference type="ARBA" id="ARBA00023015"/>
    </source>
</evidence>
<dbReference type="InterPro" id="IPR035644">
    <property type="entry name" value="MraZ_C"/>
</dbReference>
<feature type="region of interest" description="Disordered" evidence="8">
    <location>
        <begin position="1"/>
        <end position="40"/>
    </location>
</feature>
<comment type="subcellular location">
    <subcellularLocation>
        <location evidence="7">Cytoplasm</location>
        <location evidence="7">Nucleoid</location>
    </subcellularLocation>
</comment>
<organism evidence="10 11">
    <name type="scientific">Blastochloris viridis</name>
    <name type="common">Rhodopseudomonas viridis</name>
    <dbReference type="NCBI Taxonomy" id="1079"/>
    <lineage>
        <taxon>Bacteria</taxon>
        <taxon>Pseudomonadati</taxon>
        <taxon>Pseudomonadota</taxon>
        <taxon>Alphaproteobacteria</taxon>
        <taxon>Hyphomicrobiales</taxon>
        <taxon>Blastochloridaceae</taxon>
        <taxon>Blastochloris</taxon>
    </lineage>
</organism>
<evidence type="ECO:0000256" key="2">
    <source>
        <dbReference type="ARBA" id="ARBA00022490"/>
    </source>
</evidence>
<dbReference type="PANTHER" id="PTHR34701">
    <property type="entry name" value="TRANSCRIPTIONAL REGULATOR MRAZ"/>
    <property type="match status" value="1"/>
</dbReference>
<evidence type="ECO:0000256" key="5">
    <source>
        <dbReference type="ARBA" id="ARBA00023125"/>
    </source>
</evidence>
<reference evidence="10 11" key="1">
    <citation type="journal article" date="2017" name="Nat. Commun.">
        <title>In situ click chemistry generation of cyclooxygenase-2 inhibitors.</title>
        <authorList>
            <person name="Bhardwaj A."/>
            <person name="Kaur J."/>
            <person name="Wuest M."/>
            <person name="Wuest F."/>
        </authorList>
    </citation>
    <scope>NUCLEOTIDE SEQUENCE [LARGE SCALE GENOMIC DNA]</scope>
    <source>
        <strain evidence="10">S2_018_000_R2_106</strain>
    </source>
</reference>
<evidence type="ECO:0000313" key="10">
    <source>
        <dbReference type="EMBL" id="TKW60680.1"/>
    </source>
</evidence>
<dbReference type="GO" id="GO:0005737">
    <property type="term" value="C:cytoplasm"/>
    <property type="evidence" value="ECO:0007669"/>
    <property type="project" value="UniProtKB-UniRule"/>
</dbReference>
<dbReference type="GO" id="GO:0009295">
    <property type="term" value="C:nucleoid"/>
    <property type="evidence" value="ECO:0007669"/>
    <property type="project" value="UniProtKB-SubCell"/>
</dbReference>
<name>A0A6N4RC73_BLAVI</name>
<dbReference type="InterPro" id="IPR035642">
    <property type="entry name" value="MraZ_N"/>
</dbReference>
<keyword evidence="4 7" id="KW-0805">Transcription regulation</keyword>
<evidence type="ECO:0000259" key="9">
    <source>
        <dbReference type="PROSITE" id="PS51740"/>
    </source>
</evidence>
<gene>
    <name evidence="7" type="primary">mraZ</name>
    <name evidence="10" type="ORF">DI628_07205</name>
</gene>
<feature type="domain" description="SpoVT-AbrB" evidence="9">
    <location>
        <begin position="139"/>
        <end position="182"/>
    </location>
</feature>
<dbReference type="InterPro" id="IPR020603">
    <property type="entry name" value="MraZ_dom"/>
</dbReference>
<dbReference type="PANTHER" id="PTHR34701:SF1">
    <property type="entry name" value="TRANSCRIPTIONAL REGULATOR MRAZ"/>
    <property type="match status" value="1"/>
</dbReference>
<keyword evidence="2 7" id="KW-0963">Cytoplasm</keyword>
<evidence type="ECO:0000256" key="6">
    <source>
        <dbReference type="ARBA" id="ARBA00023163"/>
    </source>
</evidence>
<dbReference type="GO" id="GO:0000976">
    <property type="term" value="F:transcription cis-regulatory region binding"/>
    <property type="evidence" value="ECO:0007669"/>
    <property type="project" value="TreeGrafter"/>
</dbReference>
<dbReference type="Pfam" id="PF02381">
    <property type="entry name" value="MraZ"/>
    <property type="match status" value="1"/>
</dbReference>
<dbReference type="GO" id="GO:2000143">
    <property type="term" value="P:negative regulation of DNA-templated transcription initiation"/>
    <property type="evidence" value="ECO:0007669"/>
    <property type="project" value="TreeGrafter"/>
</dbReference>
<dbReference type="CDD" id="cd16321">
    <property type="entry name" value="MraZ_C"/>
    <property type="match status" value="1"/>
</dbReference>
<keyword evidence="5 7" id="KW-0238">DNA-binding</keyword>
<dbReference type="InterPro" id="IPR007159">
    <property type="entry name" value="SpoVT-AbrB_dom"/>
</dbReference>
<dbReference type="EMBL" id="VAFM01000002">
    <property type="protein sequence ID" value="TKW60680.1"/>
    <property type="molecule type" value="Genomic_DNA"/>
</dbReference>
<evidence type="ECO:0000256" key="8">
    <source>
        <dbReference type="SAM" id="MobiDB-lite"/>
    </source>
</evidence>
<comment type="subunit">
    <text evidence="7">Forms oligomers.</text>
</comment>
<dbReference type="GO" id="GO:0003700">
    <property type="term" value="F:DNA-binding transcription factor activity"/>
    <property type="evidence" value="ECO:0007669"/>
    <property type="project" value="UniProtKB-UniRule"/>
</dbReference>
<proteinExistence type="inferred from homology"/>
<dbReference type="PROSITE" id="PS51740">
    <property type="entry name" value="SPOVT_ABRB"/>
    <property type="match status" value="2"/>
</dbReference>
<feature type="domain" description="SpoVT-AbrB" evidence="9">
    <location>
        <begin position="59"/>
        <end position="110"/>
    </location>
</feature>
<dbReference type="SUPFAM" id="SSF89447">
    <property type="entry name" value="AbrB/MazE/MraZ-like"/>
    <property type="match status" value="1"/>
</dbReference>
<evidence type="ECO:0000256" key="1">
    <source>
        <dbReference type="ARBA" id="ARBA00013860"/>
    </source>
</evidence>
<keyword evidence="3" id="KW-0677">Repeat</keyword>
<evidence type="ECO:0000256" key="7">
    <source>
        <dbReference type="HAMAP-Rule" id="MF_01008"/>
    </source>
</evidence>
<dbReference type="CDD" id="cd16320">
    <property type="entry name" value="MraZ_N"/>
    <property type="match status" value="1"/>
</dbReference>
<dbReference type="Proteomes" id="UP000320948">
    <property type="component" value="Unassembled WGS sequence"/>
</dbReference>